<accession>A0A839TBB9</accession>
<name>A0A839TBB9_9GAMM</name>
<dbReference type="RefSeq" id="WP_183619720.1">
    <property type="nucleotide sequence ID" value="NZ_CAJHAH010000001.1"/>
</dbReference>
<evidence type="ECO:0000313" key="3">
    <source>
        <dbReference type="Proteomes" id="UP000588111"/>
    </source>
</evidence>
<protein>
    <submittedName>
        <fullName evidence="2">Uncharacterized protein</fullName>
    </submittedName>
</protein>
<reference evidence="2 3" key="1">
    <citation type="submission" date="2020-08" db="EMBL/GenBank/DDBJ databases">
        <title>Genomic Encyclopedia of Type Strains, Phase III (KMG-III): the genomes of soil and plant-associated and newly described type strains.</title>
        <authorList>
            <person name="Whitman W."/>
        </authorList>
    </citation>
    <scope>NUCLEOTIDE SEQUENCE [LARGE SCALE GENOMIC DNA]</scope>
    <source>
        <strain evidence="2 3">CECT 5885</strain>
    </source>
</reference>
<dbReference type="Proteomes" id="UP000588111">
    <property type="component" value="Unassembled WGS sequence"/>
</dbReference>
<sequence>MTEPTAKPNVTLNDTQGAAMPTTNTDDVNQKKVKGKVKNNQRTVKNKQKGQVTATLDKAALLALFTLPNAEHNFDELSVENLASEKSASKQLPLEQAGVNSGNQIPASQISAHQTLNTTNSDTNVAVQRVALYRAQHERTRQLYMASAATRPTYLVQTLKTQFAEYQQYLLAQQLDKRGLMDTDGLERLWQQLHVVDDIIEDIVRHMPAQQPAGWQLTTQDGHNPLRFATVGKLKHDKPILDQGSLNSYVLGHFGVSSFTYDRGYYIGHVVGYLFSCYFCAHLSINYGVTALGQQVVSDYEYASLETPHMVRLLQGLDGYCKKRIYQLAVICARLSVFASDKRIERMLIAEVNDFDKKLQQQHLDVLLLQGLMPDSSDSTPLF</sequence>
<organism evidence="2 3">
    <name type="scientific">Psychrobacter luti</name>
    <dbReference type="NCBI Taxonomy" id="198481"/>
    <lineage>
        <taxon>Bacteria</taxon>
        <taxon>Pseudomonadati</taxon>
        <taxon>Pseudomonadota</taxon>
        <taxon>Gammaproteobacteria</taxon>
        <taxon>Moraxellales</taxon>
        <taxon>Moraxellaceae</taxon>
        <taxon>Psychrobacter</taxon>
    </lineage>
</organism>
<dbReference type="EMBL" id="JACHXL010000002">
    <property type="protein sequence ID" value="MBB3106721.1"/>
    <property type="molecule type" value="Genomic_DNA"/>
</dbReference>
<evidence type="ECO:0000256" key="1">
    <source>
        <dbReference type="SAM" id="MobiDB-lite"/>
    </source>
</evidence>
<feature type="compositionally biased region" description="Polar residues" evidence="1">
    <location>
        <begin position="8"/>
        <end position="27"/>
    </location>
</feature>
<dbReference type="AlphaFoldDB" id="A0A839TBB9"/>
<keyword evidence="3" id="KW-1185">Reference proteome</keyword>
<evidence type="ECO:0000313" key="2">
    <source>
        <dbReference type="EMBL" id="MBB3106721.1"/>
    </source>
</evidence>
<feature type="region of interest" description="Disordered" evidence="1">
    <location>
        <begin position="1"/>
        <end position="29"/>
    </location>
</feature>
<gene>
    <name evidence="2" type="ORF">FHS24_001222</name>
</gene>
<comment type="caution">
    <text evidence="2">The sequence shown here is derived from an EMBL/GenBank/DDBJ whole genome shotgun (WGS) entry which is preliminary data.</text>
</comment>
<proteinExistence type="predicted"/>